<dbReference type="GO" id="GO:0002949">
    <property type="term" value="P:tRNA threonylcarbamoyladenosine modification"/>
    <property type="evidence" value="ECO:0007669"/>
    <property type="project" value="InterPro"/>
</dbReference>
<dbReference type="Gene3D" id="3.30.420.40">
    <property type="match status" value="2"/>
</dbReference>
<reference evidence="3 4" key="1">
    <citation type="journal article" date="2009" name="Stand. Genomic Sci.">
        <title>Complete genome sequence of Jonesia denitrificans type strain (Prevot 55134).</title>
        <authorList>
            <person name="Pukall R."/>
            <person name="Gehrich-Schroter G."/>
            <person name="Lapidus A."/>
            <person name="Nolan M."/>
            <person name="Glavina Del Rio T."/>
            <person name="Lucas S."/>
            <person name="Chen F."/>
            <person name="Tice H."/>
            <person name="Pitluck S."/>
            <person name="Cheng J.F."/>
            <person name="Copeland A."/>
            <person name="Saunders E."/>
            <person name="Brettin T."/>
            <person name="Detter J.C."/>
            <person name="Bruce D."/>
            <person name="Goodwin L."/>
            <person name="Pati A."/>
            <person name="Ivanova N."/>
            <person name="Mavromatis K."/>
            <person name="Ovchinnikova G."/>
            <person name="Chen A."/>
            <person name="Palaniappan K."/>
            <person name="Land M."/>
            <person name="Hauser L."/>
            <person name="Chang Y.J."/>
            <person name="Jeffries C.D."/>
            <person name="Chain P."/>
            <person name="Goker M."/>
            <person name="Bristow J."/>
            <person name="Eisen J.A."/>
            <person name="Markowitz V."/>
            <person name="Hugenholtz P."/>
            <person name="Kyrpides N.C."/>
            <person name="Klenk H.P."/>
            <person name="Han C."/>
        </authorList>
    </citation>
    <scope>NUCLEOTIDE SEQUENCE [LARGE SCALE GENOMIC DNA]</scope>
    <source>
        <strain evidence="4">ATCC 14870 / DSM 20603 / BCRC 15368 / CIP 55.134 / JCM 11481 / NBRC 15587 / NCTC 10816 / Prevot 55134</strain>
    </source>
</reference>
<dbReference type="eggNOG" id="COG1214">
    <property type="taxonomic scope" value="Bacteria"/>
</dbReference>
<keyword evidence="4" id="KW-1185">Reference proteome</keyword>
<name>C7R178_JONDD</name>
<evidence type="ECO:0000313" key="3">
    <source>
        <dbReference type="EMBL" id="ACV08293.1"/>
    </source>
</evidence>
<dbReference type="InterPro" id="IPR043129">
    <property type="entry name" value="ATPase_NBD"/>
</dbReference>
<sequence length="229" mass="24124">MAILSIDTSAAVSASLVSPQGEELASDTVAQERRHAEELMPLIVRLLDTARLTPEDLTAVVAGRGPAPFTGLRVGLVTAHTFAFARDVPLYGVCSLDAIAADTAQTLGLTAGQRIAALSDARRKEVYWATYTVTPQGTITPLDAPSVAYPADLAASGQLNESVVVGAGAHLYREQLGIDTIADAPTRPSTTTLARLALARLNEDQPATPLYLRRPDAQVPAERKRATAS</sequence>
<dbReference type="PANTHER" id="PTHR11735">
    <property type="entry name" value="TRNA N6-ADENOSINE THREONYLCARBAMOYLTRANSFERASE"/>
    <property type="match status" value="1"/>
</dbReference>
<dbReference type="KEGG" id="jde:Jden_0629"/>
<protein>
    <submittedName>
        <fullName evidence="3">Peptidase M22 glycoprotease</fullName>
    </submittedName>
</protein>
<accession>C7R178</accession>
<feature type="region of interest" description="Disordered" evidence="1">
    <location>
        <begin position="207"/>
        <end position="229"/>
    </location>
</feature>
<organism evidence="3 4">
    <name type="scientific">Jonesia denitrificans (strain ATCC 14870 / DSM 20603 / BCRC 15368 / CIP 55.134 / JCM 11481 / NBRC 15587 / NCTC 10816 / Prevot 55134)</name>
    <name type="common">Listeria denitrificans</name>
    <dbReference type="NCBI Taxonomy" id="471856"/>
    <lineage>
        <taxon>Bacteria</taxon>
        <taxon>Bacillati</taxon>
        <taxon>Actinomycetota</taxon>
        <taxon>Actinomycetes</taxon>
        <taxon>Micrococcales</taxon>
        <taxon>Jonesiaceae</taxon>
        <taxon>Jonesia</taxon>
    </lineage>
</organism>
<dbReference type="GO" id="GO:0005829">
    <property type="term" value="C:cytosol"/>
    <property type="evidence" value="ECO:0007669"/>
    <property type="project" value="TreeGrafter"/>
</dbReference>
<dbReference type="PANTHER" id="PTHR11735:SF11">
    <property type="entry name" value="TRNA THREONYLCARBAMOYLADENOSINE BIOSYNTHESIS PROTEIN TSAB"/>
    <property type="match status" value="1"/>
</dbReference>
<evidence type="ECO:0000256" key="1">
    <source>
        <dbReference type="SAM" id="MobiDB-lite"/>
    </source>
</evidence>
<feature type="domain" description="Gcp-like" evidence="2">
    <location>
        <begin position="32"/>
        <end position="134"/>
    </location>
</feature>
<dbReference type="OrthoDB" id="9809995at2"/>
<gene>
    <name evidence="3" type="ordered locus">Jden_0629</name>
</gene>
<feature type="compositionally biased region" description="Basic and acidic residues" evidence="1">
    <location>
        <begin position="213"/>
        <end position="229"/>
    </location>
</feature>
<dbReference type="HOGENOM" id="CLU_064886_3_3_11"/>
<dbReference type="CDD" id="cd24032">
    <property type="entry name" value="ASKHA_NBD_TsaB"/>
    <property type="match status" value="1"/>
</dbReference>
<dbReference type="NCBIfam" id="TIGR03725">
    <property type="entry name" value="T6A_YeaZ"/>
    <property type="match status" value="1"/>
</dbReference>
<dbReference type="RefSeq" id="WP_015770921.1">
    <property type="nucleotide sequence ID" value="NC_013174.1"/>
</dbReference>
<dbReference type="Pfam" id="PF00814">
    <property type="entry name" value="TsaD"/>
    <property type="match status" value="1"/>
</dbReference>
<dbReference type="STRING" id="471856.Jden_0629"/>
<dbReference type="EMBL" id="CP001706">
    <property type="protein sequence ID" value="ACV08293.1"/>
    <property type="molecule type" value="Genomic_DNA"/>
</dbReference>
<dbReference type="SUPFAM" id="SSF53067">
    <property type="entry name" value="Actin-like ATPase domain"/>
    <property type="match status" value="2"/>
</dbReference>
<keyword evidence="3" id="KW-0645">Protease</keyword>
<dbReference type="InterPro" id="IPR022496">
    <property type="entry name" value="T6A_TsaB"/>
</dbReference>
<dbReference type="Proteomes" id="UP000000628">
    <property type="component" value="Chromosome"/>
</dbReference>
<dbReference type="GO" id="GO:0006508">
    <property type="term" value="P:proteolysis"/>
    <property type="evidence" value="ECO:0007669"/>
    <property type="project" value="UniProtKB-KW"/>
</dbReference>
<keyword evidence="3" id="KW-0378">Hydrolase</keyword>
<dbReference type="GO" id="GO:0008233">
    <property type="term" value="F:peptidase activity"/>
    <property type="evidence" value="ECO:0007669"/>
    <property type="project" value="UniProtKB-KW"/>
</dbReference>
<dbReference type="InterPro" id="IPR000905">
    <property type="entry name" value="Gcp-like_dom"/>
</dbReference>
<dbReference type="AlphaFoldDB" id="C7R178"/>
<proteinExistence type="predicted"/>
<evidence type="ECO:0000259" key="2">
    <source>
        <dbReference type="Pfam" id="PF00814"/>
    </source>
</evidence>
<evidence type="ECO:0000313" key="4">
    <source>
        <dbReference type="Proteomes" id="UP000000628"/>
    </source>
</evidence>